<name>A0A9D1ZUH0_9FIRM</name>
<gene>
    <name evidence="2" type="ORF">H9729_01725</name>
</gene>
<reference evidence="2" key="2">
    <citation type="submission" date="2021-04" db="EMBL/GenBank/DDBJ databases">
        <authorList>
            <person name="Gilroy R."/>
        </authorList>
    </citation>
    <scope>NUCLEOTIDE SEQUENCE</scope>
    <source>
        <strain evidence="2">1345</strain>
    </source>
</reference>
<dbReference type="AlphaFoldDB" id="A0A9D1ZUH0"/>
<reference evidence="2" key="1">
    <citation type="journal article" date="2021" name="PeerJ">
        <title>Extensive microbial diversity within the chicken gut microbiome revealed by metagenomics and culture.</title>
        <authorList>
            <person name="Gilroy R."/>
            <person name="Ravi A."/>
            <person name="Getino M."/>
            <person name="Pursley I."/>
            <person name="Horton D.L."/>
            <person name="Alikhan N.F."/>
            <person name="Baker D."/>
            <person name="Gharbi K."/>
            <person name="Hall N."/>
            <person name="Watson M."/>
            <person name="Adriaenssens E.M."/>
            <person name="Foster-Nyarko E."/>
            <person name="Jarju S."/>
            <person name="Secka A."/>
            <person name="Antonio M."/>
            <person name="Oren A."/>
            <person name="Chaudhuri R.R."/>
            <person name="La Ragione R."/>
            <person name="Hildebrand F."/>
            <person name="Pallen M.J."/>
        </authorList>
    </citation>
    <scope>NUCLEOTIDE SEQUENCE</scope>
    <source>
        <strain evidence="2">1345</strain>
    </source>
</reference>
<sequence length="997" mass="117858">MADELTIQNSDVVSLVKRLKDRSIGFYDVPDEYKNHPLIVKVERELKVRKSILKGYDIIRNNFFVEEEISDSRSLMNNIQTTCFNDFSAYYNFLQGDIYKNSCYYGYCFSEEERKKYSLSLKRLNFDAFIRNSIDDFSLDFSIEEQKQYQEIELRKNGILEMLDKINACTTYTELKEQVQKASTNPIAQEFFLSYYIVHNKEKAFNIAMEYINNTHSFLHAEKMCLIYEPQKVLEAYKCTGYTRQTAKKYEKRLRLFVNALENDTLKSKSAAYFDEKTHLFVFSTAVEYELDSKYNHEVKIQRYFKTFEELAVFLGNDLSDCDLSHAILPNLDISKYKISDRTKLPVQFQNDLLYTLIKAYDKKEDKFIVEQNWTDKEGFSFKYYHHSFKYFFDFVHFLKGDLRNADLLFCEGLENVQNFSEINLQNANLRSEISDNLGIKHKISPVPSIEISPLIQQNEEESQNVLLFERESYSFEENFECQKIYYISDLHFVHRLNNAHCKSETDIISEIQKVIDMLLSRLNTFSILNIHKFGKRILLIGGDTSSDFAIFQQFVKMLRKSLDNKQLDLNVVFTLGNHELWAFPQCTLGEIVAKYQKVLSENGMFLLQNNIIYKYNWNDIGEISTDALKSMSAQELHLRLNEARIILFGGIAFSGYNEEFNANLLIYRDTINRQQEIEETKNFEALYRKVCNDLSDKRVIVFTHMPQRDWCSDIKQQKGFVYLNGHTHRNYFYDDGDYRIYADNQIGYKYRNTYLKYFYLDDDYDIFTDYKDGIYEISREQYVKFYRGKNIAITFDREFYKLFMLKKNGYYMFVLQTQNGKLRILNGGTIKCLERKDIDYYFDRMDEIVSYIKNPLDEFSTYQTQISKAIKALGGSGTIHGSIVDIDFFNHLYINPIDFTITPYYAVDIVRKIVFSDTQELLKSNCPVLYKNYLKQTENKSPVISCLLKKGRTDSNMQLYLDTDIYKASREIKKMQKLKSNILSIWIEPTIKKLNE</sequence>
<organism evidence="2 3">
    <name type="scientific">Candidatus Borkfalkia excrementigallinarum</name>
    <dbReference type="NCBI Taxonomy" id="2838506"/>
    <lineage>
        <taxon>Bacteria</taxon>
        <taxon>Bacillati</taxon>
        <taxon>Bacillota</taxon>
        <taxon>Clostridia</taxon>
        <taxon>Christensenellales</taxon>
        <taxon>Christensenellaceae</taxon>
        <taxon>Candidatus Borkfalkia</taxon>
    </lineage>
</organism>
<dbReference type="SUPFAM" id="SSF56300">
    <property type="entry name" value="Metallo-dependent phosphatases"/>
    <property type="match status" value="1"/>
</dbReference>
<feature type="domain" description="Calcineurin-like phosphoesterase" evidence="1">
    <location>
        <begin position="484"/>
        <end position="730"/>
    </location>
</feature>
<dbReference type="InterPro" id="IPR004843">
    <property type="entry name" value="Calcineurin-like_PHP"/>
</dbReference>
<proteinExistence type="predicted"/>
<dbReference type="Pfam" id="PF00149">
    <property type="entry name" value="Metallophos"/>
    <property type="match status" value="1"/>
</dbReference>
<evidence type="ECO:0000313" key="2">
    <source>
        <dbReference type="EMBL" id="HIY96387.1"/>
    </source>
</evidence>
<evidence type="ECO:0000259" key="1">
    <source>
        <dbReference type="Pfam" id="PF00149"/>
    </source>
</evidence>
<accession>A0A9D1ZUH0</accession>
<dbReference type="EMBL" id="DXCQ01000020">
    <property type="protein sequence ID" value="HIY96387.1"/>
    <property type="molecule type" value="Genomic_DNA"/>
</dbReference>
<evidence type="ECO:0000313" key="3">
    <source>
        <dbReference type="Proteomes" id="UP000886750"/>
    </source>
</evidence>
<protein>
    <submittedName>
        <fullName evidence="2">Metallophosphoesterase</fullName>
    </submittedName>
</protein>
<dbReference type="Proteomes" id="UP000886750">
    <property type="component" value="Unassembled WGS sequence"/>
</dbReference>
<dbReference type="GO" id="GO:0016787">
    <property type="term" value="F:hydrolase activity"/>
    <property type="evidence" value="ECO:0007669"/>
    <property type="project" value="InterPro"/>
</dbReference>
<dbReference type="InterPro" id="IPR029052">
    <property type="entry name" value="Metallo-depent_PP-like"/>
</dbReference>
<dbReference type="Gene3D" id="3.60.21.10">
    <property type="match status" value="1"/>
</dbReference>
<comment type="caution">
    <text evidence="2">The sequence shown here is derived from an EMBL/GenBank/DDBJ whole genome shotgun (WGS) entry which is preliminary data.</text>
</comment>